<comment type="caution">
    <text evidence="4">The sequence shown here is derived from an EMBL/GenBank/DDBJ whole genome shotgun (WGS) entry which is preliminary data.</text>
</comment>
<feature type="domain" description="Amidohydrolase-related" evidence="3">
    <location>
        <begin position="52"/>
        <end position="358"/>
    </location>
</feature>
<keyword evidence="1" id="KW-0456">Lyase</keyword>
<dbReference type="PANTHER" id="PTHR21240:SF28">
    <property type="entry name" value="ISO-OROTATE DECARBOXYLASE (EUROFUNG)"/>
    <property type="match status" value="1"/>
</dbReference>
<dbReference type="GO" id="GO:0005737">
    <property type="term" value="C:cytoplasm"/>
    <property type="evidence" value="ECO:0007669"/>
    <property type="project" value="TreeGrafter"/>
</dbReference>
<dbReference type="GO" id="GO:0016787">
    <property type="term" value="F:hydrolase activity"/>
    <property type="evidence" value="ECO:0007669"/>
    <property type="project" value="InterPro"/>
</dbReference>
<organism evidence="4 5">
    <name type="scientific">Aeromicrobium fastidiosum</name>
    <dbReference type="NCBI Taxonomy" id="52699"/>
    <lineage>
        <taxon>Bacteria</taxon>
        <taxon>Bacillati</taxon>
        <taxon>Actinomycetota</taxon>
        <taxon>Actinomycetes</taxon>
        <taxon>Propionibacteriales</taxon>
        <taxon>Nocardioidaceae</taxon>
        <taxon>Aeromicrobium</taxon>
    </lineage>
</organism>
<dbReference type="SUPFAM" id="SSF51556">
    <property type="entry name" value="Metallo-dependent hydrolases"/>
    <property type="match status" value="1"/>
</dbReference>
<dbReference type="Pfam" id="PF04909">
    <property type="entry name" value="Amidohydro_2"/>
    <property type="match status" value="1"/>
</dbReference>
<gene>
    <name evidence="4" type="ORF">ESP62_007135</name>
</gene>
<feature type="compositionally biased region" description="Basic residues" evidence="2">
    <location>
        <begin position="1"/>
        <end position="23"/>
    </location>
</feature>
<dbReference type="InterPro" id="IPR032466">
    <property type="entry name" value="Metal_Hydrolase"/>
</dbReference>
<dbReference type="PANTHER" id="PTHR21240">
    <property type="entry name" value="2-AMINO-3-CARBOXYLMUCONATE-6-SEMIALDEHYDE DECARBOXYLASE"/>
    <property type="match status" value="1"/>
</dbReference>
<accession>A0A641ALY9</accession>
<protein>
    <submittedName>
        <fullName evidence="4">Amidohydrolase family protein</fullName>
    </submittedName>
</protein>
<dbReference type="OrthoDB" id="149172at2"/>
<evidence type="ECO:0000313" key="5">
    <source>
        <dbReference type="Proteomes" id="UP001515100"/>
    </source>
</evidence>
<dbReference type="InterPro" id="IPR032465">
    <property type="entry name" value="ACMSD"/>
</dbReference>
<dbReference type="InterPro" id="IPR006680">
    <property type="entry name" value="Amidohydro-rel"/>
</dbReference>
<dbReference type="EMBL" id="SDPP02000002">
    <property type="protein sequence ID" value="KAA1378149.1"/>
    <property type="molecule type" value="Genomic_DNA"/>
</dbReference>
<dbReference type="GO" id="GO:0019748">
    <property type="term" value="P:secondary metabolic process"/>
    <property type="evidence" value="ECO:0007669"/>
    <property type="project" value="TreeGrafter"/>
</dbReference>
<evidence type="ECO:0000256" key="1">
    <source>
        <dbReference type="ARBA" id="ARBA00023239"/>
    </source>
</evidence>
<dbReference type="Gene3D" id="3.20.20.140">
    <property type="entry name" value="Metal-dependent hydrolases"/>
    <property type="match status" value="1"/>
</dbReference>
<reference evidence="4" key="1">
    <citation type="submission" date="2019-09" db="EMBL/GenBank/DDBJ databases">
        <authorList>
            <person name="Li J."/>
        </authorList>
    </citation>
    <scope>NUCLEOTIDE SEQUENCE [LARGE SCALE GENOMIC DNA]</scope>
    <source>
        <strain evidence="4">NRBC 14897</strain>
    </source>
</reference>
<feature type="region of interest" description="Disordered" evidence="2">
    <location>
        <begin position="1"/>
        <end position="52"/>
    </location>
</feature>
<dbReference type="AlphaFoldDB" id="A0A641ALY9"/>
<keyword evidence="5" id="KW-1185">Reference proteome</keyword>
<evidence type="ECO:0000313" key="4">
    <source>
        <dbReference type="EMBL" id="KAA1378149.1"/>
    </source>
</evidence>
<sequence length="362" mass="38721">MDGRSRRPRQRRQRRPARRRIGRLPRDPGRPRAGRVRGSRPRGAGVNGPTTDVHTHLAPAIGGLDALEGVQVVGDTVSIDGRVAGPAALYDEAALLGWLAERGLDQAWVSVPPPFFRQGLDPQGTSAWVAALNDGIAERLARHDALHPLAYLPLDQPEVALAEIARLGGDPRFSGWCAAAASGSLRLDDSRLAPVWDALEAGDRPVLLHPGATPDRRLDHHYLANLLGNPVETTVAAAELVFGDVLGRRPLLRIVLVHCGGAVPALVGRWQRGVDSARPGVQPLTIDPREAVRRLWVDCLAHDAALLDLALSAIGGDKVVVGSDWPFPMGLDDPLGSLQHLSAETVHAISHRNVTTLLGGHP</sequence>
<dbReference type="Proteomes" id="UP001515100">
    <property type="component" value="Unassembled WGS sequence"/>
</dbReference>
<proteinExistence type="predicted"/>
<name>A0A641ALY9_9ACTN</name>
<evidence type="ECO:0000256" key="2">
    <source>
        <dbReference type="SAM" id="MobiDB-lite"/>
    </source>
</evidence>
<evidence type="ECO:0000259" key="3">
    <source>
        <dbReference type="Pfam" id="PF04909"/>
    </source>
</evidence>
<dbReference type="GO" id="GO:0016831">
    <property type="term" value="F:carboxy-lyase activity"/>
    <property type="evidence" value="ECO:0007669"/>
    <property type="project" value="InterPro"/>
</dbReference>